<evidence type="ECO:0000313" key="3">
    <source>
        <dbReference type="EMBL" id="QDH79554.1"/>
    </source>
</evidence>
<name>A0A514CIT2_9BACT</name>
<dbReference type="GO" id="GO:0016791">
    <property type="term" value="F:phosphatase activity"/>
    <property type="evidence" value="ECO:0007669"/>
    <property type="project" value="TreeGrafter"/>
</dbReference>
<dbReference type="CDD" id="cd07067">
    <property type="entry name" value="HP_PGM_like"/>
    <property type="match status" value="1"/>
</dbReference>
<dbReference type="Gene3D" id="3.40.50.1240">
    <property type="entry name" value="Phosphoglycerate mutase-like"/>
    <property type="match status" value="1"/>
</dbReference>
<sequence length="210" mass="24158">MSTKKIYLVRHGQTDYNLQGVVQGSGIDAPINETGKKQAEAFYEAHKHIKFDKIYYTGLQRTRQSIEKFLNNGVPNESLPDLNEISWGKYEGVPMSKDEHSYYQGMLEKWSDGELDFSIEGGESPNMVFARLKRGLDHILSQEGETILICMHGRAMRVMLSLMLDYDLRFMDVFDHHNLGYYELTVKSNGRFVLDRYNNVKHLKAKGLIG</sequence>
<dbReference type="InterPro" id="IPR001345">
    <property type="entry name" value="PG/BPGM_mutase_AS"/>
</dbReference>
<feature type="binding site" evidence="2">
    <location>
        <position position="61"/>
    </location>
    <ligand>
        <name>substrate</name>
    </ligand>
</feature>
<dbReference type="PROSITE" id="PS00175">
    <property type="entry name" value="PG_MUTASE"/>
    <property type="match status" value="1"/>
</dbReference>
<dbReference type="Pfam" id="PF00300">
    <property type="entry name" value="His_Phos_1"/>
    <property type="match status" value="1"/>
</dbReference>
<reference evidence="3 4" key="1">
    <citation type="submission" date="2019-06" db="EMBL/GenBank/DDBJ databases">
        <title>Echinicola alkalisoli sp. nov. isolated from saline soil.</title>
        <authorList>
            <person name="Sun J.-Q."/>
            <person name="Xu L."/>
        </authorList>
    </citation>
    <scope>NUCLEOTIDE SEQUENCE [LARGE SCALE GENOMIC DNA]</scope>
    <source>
        <strain evidence="3 4">LN3S3</strain>
    </source>
</reference>
<dbReference type="Proteomes" id="UP000316614">
    <property type="component" value="Chromosome"/>
</dbReference>
<organism evidence="3 4">
    <name type="scientific">Echinicola soli</name>
    <dbReference type="NCBI Taxonomy" id="2591634"/>
    <lineage>
        <taxon>Bacteria</taxon>
        <taxon>Pseudomonadati</taxon>
        <taxon>Bacteroidota</taxon>
        <taxon>Cytophagia</taxon>
        <taxon>Cytophagales</taxon>
        <taxon>Cyclobacteriaceae</taxon>
        <taxon>Echinicola</taxon>
    </lineage>
</organism>
<dbReference type="RefSeq" id="WP_141614797.1">
    <property type="nucleotide sequence ID" value="NZ_CP041253.1"/>
</dbReference>
<evidence type="ECO:0000313" key="4">
    <source>
        <dbReference type="Proteomes" id="UP000316614"/>
    </source>
</evidence>
<gene>
    <name evidence="3" type="ORF">FKX85_11085</name>
</gene>
<feature type="binding site" evidence="2">
    <location>
        <begin position="10"/>
        <end position="17"/>
    </location>
    <ligand>
        <name>substrate</name>
    </ligand>
</feature>
<accession>A0A514CIT2</accession>
<evidence type="ECO:0000256" key="2">
    <source>
        <dbReference type="PIRSR" id="PIRSR613078-2"/>
    </source>
</evidence>
<dbReference type="InterPro" id="IPR029033">
    <property type="entry name" value="His_PPase_superfam"/>
</dbReference>
<dbReference type="KEGG" id="echi:FKX85_11085"/>
<proteinExistence type="predicted"/>
<dbReference type="PANTHER" id="PTHR48100">
    <property type="entry name" value="BROAD-SPECIFICITY PHOSPHATASE YOR283W-RELATED"/>
    <property type="match status" value="1"/>
</dbReference>
<dbReference type="AlphaFoldDB" id="A0A514CIT2"/>
<dbReference type="OrthoDB" id="9782128at2"/>
<dbReference type="InterPro" id="IPR050275">
    <property type="entry name" value="PGM_Phosphatase"/>
</dbReference>
<dbReference type="SMART" id="SM00855">
    <property type="entry name" value="PGAM"/>
    <property type="match status" value="1"/>
</dbReference>
<dbReference type="SUPFAM" id="SSF53254">
    <property type="entry name" value="Phosphoglycerate mutase-like"/>
    <property type="match status" value="1"/>
</dbReference>
<feature type="active site" description="Tele-phosphohistidine intermediate" evidence="1">
    <location>
        <position position="11"/>
    </location>
</feature>
<protein>
    <submittedName>
        <fullName evidence="3">Histidine phosphatase family protein</fullName>
    </submittedName>
</protein>
<keyword evidence="4" id="KW-1185">Reference proteome</keyword>
<dbReference type="InterPro" id="IPR013078">
    <property type="entry name" value="His_Pase_superF_clade-1"/>
</dbReference>
<dbReference type="EMBL" id="CP041253">
    <property type="protein sequence ID" value="QDH79554.1"/>
    <property type="molecule type" value="Genomic_DNA"/>
</dbReference>
<feature type="active site" description="Proton donor/acceptor" evidence="1">
    <location>
        <position position="84"/>
    </location>
</feature>
<evidence type="ECO:0000256" key="1">
    <source>
        <dbReference type="PIRSR" id="PIRSR613078-1"/>
    </source>
</evidence>